<protein>
    <recommendedName>
        <fullName evidence="5">Probable membrane transporter protein</fullName>
    </recommendedName>
</protein>
<keyword evidence="5" id="KW-1003">Cell membrane</keyword>
<gene>
    <name evidence="6" type="ORF">OEG84_10735</name>
</gene>
<comment type="similarity">
    <text evidence="5">Belongs to the 4-toluene sulfonate uptake permease (TSUP) (TC 2.A.102) family.</text>
</comment>
<feature type="transmembrane region" description="Helical" evidence="5">
    <location>
        <begin position="227"/>
        <end position="247"/>
    </location>
</feature>
<evidence type="ECO:0000313" key="7">
    <source>
        <dbReference type="Proteomes" id="UP001073227"/>
    </source>
</evidence>
<feature type="transmembrane region" description="Helical" evidence="5">
    <location>
        <begin position="71"/>
        <end position="91"/>
    </location>
</feature>
<comment type="caution">
    <text evidence="6">The sequence shown here is derived from an EMBL/GenBank/DDBJ whole genome shotgun (WGS) entry which is preliminary data.</text>
</comment>
<accession>A0ABT3ZA98</accession>
<organism evidence="6 7">
    <name type="scientific">Hoeflea algicola</name>
    <dbReference type="NCBI Taxonomy" id="2983763"/>
    <lineage>
        <taxon>Bacteria</taxon>
        <taxon>Pseudomonadati</taxon>
        <taxon>Pseudomonadota</taxon>
        <taxon>Alphaproteobacteria</taxon>
        <taxon>Hyphomicrobiales</taxon>
        <taxon>Rhizobiaceae</taxon>
        <taxon>Hoeflea</taxon>
    </lineage>
</organism>
<evidence type="ECO:0000256" key="1">
    <source>
        <dbReference type="ARBA" id="ARBA00004141"/>
    </source>
</evidence>
<feature type="transmembrane region" description="Helical" evidence="5">
    <location>
        <begin position="29"/>
        <end position="50"/>
    </location>
</feature>
<keyword evidence="3 5" id="KW-1133">Transmembrane helix</keyword>
<comment type="subcellular location">
    <subcellularLocation>
        <location evidence="5">Cell membrane</location>
        <topology evidence="5">Multi-pass membrane protein</topology>
    </subcellularLocation>
    <subcellularLocation>
        <location evidence="1">Membrane</location>
        <topology evidence="1">Multi-pass membrane protein</topology>
    </subcellularLocation>
</comment>
<sequence>MSLLAISFFAFLAVGTSFLSGVFGMAGGMLLMGGLLYMVPVGDAMILHGLTQLTSNGWRALLWRPYVRWTIIARYGLGLLLAGALFSSMEIVPQQELIFLILGLVPFIGRVLPAQWVPPVNQRAGAEICGFIGTSFQLLSGVSGPMLDIFFIRSPLNRREIVATKAMCQVITHISKLLYFGMLIRGETTDVTTPPVIAIAALCAVVGTILSRSVLDRLTDTNFRRYTWWILYAIGTAYLARSLYSLIQTT</sequence>
<keyword evidence="7" id="KW-1185">Reference proteome</keyword>
<keyword evidence="4 5" id="KW-0472">Membrane</keyword>
<evidence type="ECO:0000256" key="4">
    <source>
        <dbReference type="ARBA" id="ARBA00023136"/>
    </source>
</evidence>
<feature type="transmembrane region" description="Helical" evidence="5">
    <location>
        <begin position="97"/>
        <end position="113"/>
    </location>
</feature>
<name>A0ABT3ZA98_9HYPH</name>
<proteinExistence type="inferred from homology"/>
<dbReference type="Proteomes" id="UP001073227">
    <property type="component" value="Unassembled WGS sequence"/>
</dbReference>
<dbReference type="InterPro" id="IPR002781">
    <property type="entry name" value="TM_pro_TauE-like"/>
</dbReference>
<feature type="transmembrane region" description="Helical" evidence="5">
    <location>
        <begin position="196"/>
        <end position="215"/>
    </location>
</feature>
<evidence type="ECO:0000256" key="5">
    <source>
        <dbReference type="RuleBase" id="RU363041"/>
    </source>
</evidence>
<feature type="transmembrane region" description="Helical" evidence="5">
    <location>
        <begin position="162"/>
        <end position="184"/>
    </location>
</feature>
<evidence type="ECO:0000256" key="2">
    <source>
        <dbReference type="ARBA" id="ARBA00022692"/>
    </source>
</evidence>
<keyword evidence="2 5" id="KW-0812">Transmembrane</keyword>
<dbReference type="RefSeq" id="WP_267653751.1">
    <property type="nucleotide sequence ID" value="NZ_JAOVZR010000001.1"/>
</dbReference>
<dbReference type="EMBL" id="JAOVZR010000001">
    <property type="protein sequence ID" value="MCY0148176.1"/>
    <property type="molecule type" value="Genomic_DNA"/>
</dbReference>
<dbReference type="Pfam" id="PF01925">
    <property type="entry name" value="TauE"/>
    <property type="match status" value="1"/>
</dbReference>
<reference evidence="6" key="1">
    <citation type="submission" date="2022-10" db="EMBL/GenBank/DDBJ databases">
        <title>Hoeflea sp. G2-23, isolated from marine algae.</title>
        <authorList>
            <person name="Kristyanto S."/>
            <person name="Kim J.M."/>
            <person name="Jeon C.O."/>
        </authorList>
    </citation>
    <scope>NUCLEOTIDE SEQUENCE</scope>
    <source>
        <strain evidence="6">G2-23</strain>
    </source>
</reference>
<evidence type="ECO:0000256" key="3">
    <source>
        <dbReference type="ARBA" id="ARBA00022989"/>
    </source>
</evidence>
<evidence type="ECO:0000313" key="6">
    <source>
        <dbReference type="EMBL" id="MCY0148176.1"/>
    </source>
</evidence>